<dbReference type="PROSITE" id="PS50231">
    <property type="entry name" value="RICIN_B_LECTIN"/>
    <property type="match status" value="1"/>
</dbReference>
<dbReference type="Proteomes" id="UP000037020">
    <property type="component" value="Unassembled WGS sequence"/>
</dbReference>
<feature type="non-terminal residue" evidence="2">
    <location>
        <position position="1"/>
    </location>
</feature>
<protein>
    <recommendedName>
        <fullName evidence="4">Ricin B lectin domain-containing protein</fullName>
    </recommendedName>
</protein>
<dbReference type="Gene3D" id="2.80.10.50">
    <property type="match status" value="1"/>
</dbReference>
<organism evidence="2 3">
    <name type="scientific">Streptomyces varsoviensis</name>
    <dbReference type="NCBI Taxonomy" id="67373"/>
    <lineage>
        <taxon>Bacteria</taxon>
        <taxon>Bacillati</taxon>
        <taxon>Actinomycetota</taxon>
        <taxon>Actinomycetes</taxon>
        <taxon>Kitasatosporales</taxon>
        <taxon>Streptomycetaceae</taxon>
        <taxon>Streptomyces</taxon>
    </lineage>
</organism>
<keyword evidence="3" id="KW-1185">Reference proteome</keyword>
<dbReference type="CDD" id="cd00161">
    <property type="entry name" value="beta-trefoil_Ricin-like"/>
    <property type="match status" value="1"/>
</dbReference>
<evidence type="ECO:0000313" key="2">
    <source>
        <dbReference type="EMBL" id="KOG84722.1"/>
    </source>
</evidence>
<feature type="region of interest" description="Disordered" evidence="1">
    <location>
        <begin position="1"/>
        <end position="59"/>
    </location>
</feature>
<gene>
    <name evidence="2" type="ORF">ADK38_38850</name>
</gene>
<reference evidence="2 3" key="1">
    <citation type="submission" date="2015-07" db="EMBL/GenBank/DDBJ databases">
        <authorList>
            <person name="Ju K.-S."/>
            <person name="Doroghazi J.R."/>
            <person name="Metcalf W.W."/>
        </authorList>
    </citation>
    <scope>NUCLEOTIDE SEQUENCE [LARGE SCALE GENOMIC DNA]</scope>
    <source>
        <strain evidence="2 3">NRRL B-3589</strain>
    </source>
</reference>
<evidence type="ECO:0000313" key="3">
    <source>
        <dbReference type="Proteomes" id="UP000037020"/>
    </source>
</evidence>
<evidence type="ECO:0008006" key="4">
    <source>
        <dbReference type="Google" id="ProtNLM"/>
    </source>
</evidence>
<dbReference type="SUPFAM" id="SSF50370">
    <property type="entry name" value="Ricin B-like lectins"/>
    <property type="match status" value="1"/>
</dbReference>
<evidence type="ECO:0000256" key="1">
    <source>
        <dbReference type="SAM" id="MobiDB-lite"/>
    </source>
</evidence>
<dbReference type="EMBL" id="LGUT01003673">
    <property type="protein sequence ID" value="KOG84722.1"/>
    <property type="molecule type" value="Genomic_DNA"/>
</dbReference>
<accession>A0ABR5IV69</accession>
<sequence>GDKKKDGGGSGGGGGEKKKPSGPKLYTIKSKAGGTGWYLQNNEGKQEDGNPVGQNPKWTGDRFGKNQLWILHHYKDDNTYALESASAPGAILDKLVNPDGFHTNLLQIWHAKPEDLKSGNLRVNQKWRIVDAPGGEGRKRIISLDDGTCVFDMANDKGATTQGCADHAPENMDWMIAEK</sequence>
<comment type="caution">
    <text evidence="2">The sequence shown here is derived from an EMBL/GenBank/DDBJ whole genome shotgun (WGS) entry which is preliminary data.</text>
</comment>
<proteinExistence type="predicted"/>
<dbReference type="InterPro" id="IPR035992">
    <property type="entry name" value="Ricin_B-like_lectins"/>
</dbReference>
<name>A0ABR5IV69_9ACTN</name>